<evidence type="ECO:0000256" key="1">
    <source>
        <dbReference type="SAM" id="Phobius"/>
    </source>
</evidence>
<evidence type="ECO:0000313" key="2">
    <source>
        <dbReference type="EMBL" id="WIM97692.1"/>
    </source>
</evidence>
<proteinExistence type="predicted"/>
<dbReference type="Proteomes" id="UP001240150">
    <property type="component" value="Chromosome"/>
</dbReference>
<name>A0ABY8WLI3_9ACTN</name>
<accession>A0ABY8WLI3</accession>
<evidence type="ECO:0000313" key="3">
    <source>
        <dbReference type="Proteomes" id="UP001240150"/>
    </source>
</evidence>
<dbReference type="EMBL" id="CP126980">
    <property type="protein sequence ID" value="WIM97692.1"/>
    <property type="molecule type" value="Genomic_DNA"/>
</dbReference>
<feature type="transmembrane region" description="Helical" evidence="1">
    <location>
        <begin position="31"/>
        <end position="60"/>
    </location>
</feature>
<reference evidence="2 3" key="1">
    <citation type="submission" date="2023-06" db="EMBL/GenBank/DDBJ databases">
        <authorList>
            <person name="Yushchuk O."/>
            <person name="Binda E."/>
            <person name="Ruckert-Reed C."/>
            <person name="Fedorenko V."/>
            <person name="Kalinowski J."/>
            <person name="Marinelli F."/>
        </authorList>
    </citation>
    <scope>NUCLEOTIDE SEQUENCE [LARGE SCALE GENOMIC DNA]</scope>
    <source>
        <strain evidence="2 3">NRRL 3884</strain>
    </source>
</reference>
<sequence>MTRGGARKLGARIAGAVAEHFGRALRTLPGLAGALLVSFGLYLAWVPLGVIALGAFLLLIDRRVT</sequence>
<keyword evidence="1" id="KW-1133">Transmembrane helix</keyword>
<keyword evidence="1" id="KW-0472">Membrane</keyword>
<organism evidence="2 3">
    <name type="scientific">Actinoplanes oblitus</name>
    <dbReference type="NCBI Taxonomy" id="3040509"/>
    <lineage>
        <taxon>Bacteria</taxon>
        <taxon>Bacillati</taxon>
        <taxon>Actinomycetota</taxon>
        <taxon>Actinomycetes</taxon>
        <taxon>Micromonosporales</taxon>
        <taxon>Micromonosporaceae</taxon>
        <taxon>Actinoplanes</taxon>
    </lineage>
</organism>
<dbReference type="RefSeq" id="WP_284919088.1">
    <property type="nucleotide sequence ID" value="NZ_CP126980.1"/>
</dbReference>
<gene>
    <name evidence="2" type="ORF">ACTOB_001240</name>
</gene>
<keyword evidence="1" id="KW-0812">Transmembrane</keyword>
<protein>
    <submittedName>
        <fullName evidence="2">Uncharacterized protein</fullName>
    </submittedName>
</protein>
<keyword evidence="3" id="KW-1185">Reference proteome</keyword>